<keyword evidence="2" id="KW-0815">Transposition</keyword>
<evidence type="ECO:0000259" key="6">
    <source>
        <dbReference type="Pfam" id="PF01526"/>
    </source>
</evidence>
<comment type="similarity">
    <text evidence="1">Belongs to the transposase 7 family.</text>
</comment>
<reference evidence="8 9" key="1">
    <citation type="submission" date="2020-08" db="EMBL/GenBank/DDBJ databases">
        <title>Genomic Encyclopedia of Type Strains, Phase IV (KMG-IV): sequencing the most valuable type-strain genomes for metagenomic binning, comparative biology and taxonomic classification.</title>
        <authorList>
            <person name="Goeker M."/>
        </authorList>
    </citation>
    <scope>NUCLEOTIDE SEQUENCE [LARGE SCALE GENOMIC DNA]</scope>
    <source>
        <strain evidence="8 9">DSM 23562</strain>
    </source>
</reference>
<dbReference type="Proteomes" id="UP000520814">
    <property type="component" value="Unassembled WGS sequence"/>
</dbReference>
<dbReference type="RefSeq" id="WP_184204212.1">
    <property type="nucleotide sequence ID" value="NZ_JACHGW010000017.1"/>
</dbReference>
<keyword evidence="3" id="KW-0238">DNA-binding</keyword>
<evidence type="ECO:0000256" key="1">
    <source>
        <dbReference type="ARBA" id="ARBA00009402"/>
    </source>
</evidence>
<evidence type="ECO:0000256" key="4">
    <source>
        <dbReference type="ARBA" id="ARBA00023172"/>
    </source>
</evidence>
<feature type="region of interest" description="Disordered" evidence="5">
    <location>
        <begin position="708"/>
        <end position="737"/>
    </location>
</feature>
<dbReference type="Pfam" id="PF01526">
    <property type="entry name" value="DDE_Tnp_Tn3"/>
    <property type="match status" value="1"/>
</dbReference>
<comment type="caution">
    <text evidence="8">The sequence shown here is derived from an EMBL/GenBank/DDBJ whole genome shotgun (WGS) entry which is preliminary data.</text>
</comment>
<dbReference type="InterPro" id="IPR047653">
    <property type="entry name" value="Tn3-like_transpos"/>
</dbReference>
<dbReference type="EMBL" id="JACHGW010000017">
    <property type="protein sequence ID" value="MBB6054130.1"/>
    <property type="molecule type" value="Genomic_DNA"/>
</dbReference>
<accession>A0A7W9SXE6</accession>
<sequence length="1007" mass="114061">MATRTVLTPTQRLGLLDIPEDISQAEIERYFTFTKEQIATIRAKRGYHNRIGFAVQWAYLRYPGRRWEPNELPPDTVLLHVAKQIQTNTGQNLEAAQSLENPASELSRYSLGREATRHEHFQELLEIGGFRSYDAAAQKELSQALVPVALSTDSGIKLIEELLREMRVRRIVVPALSALESLAFEVRAQAQESVANSLTQALTEEQKQLLDRLLTYDPEVSSTQILLTWIKQASGKTTSVTILRFLARIQRLHAIGISDEVGRLIHQNRLQSLAREAARYTPQFLSRAPTQKRYAYLVAFVLETTARLTDQVLAMHDRMIQSMFRRSELAQAEKVTRNGRAINEKVLLLARLGKALINARETQSDPFAAIESVVTWESLAASVAQAEQLAHRESFNALEHIEGHYRGIHRYAPLMLEVLEFRGHSSMKSLLEALPILRRLGNDEIRKVPPGAPTQFVKDGWKEYVFSERKQLQSSAGDGSSIDRRYYELCTLTALRDALRSGDVFVKGSRQYRDLEEYLLPQSAVAEALKAVPLETDMELYLTKKRAQLQEALVRVNQKLEQDQLEGVRLEKGKNRIVISPLTSSVPVEVEEHTERAYELLPSLAGARGRLVKITDLLMEVDRWTNFTSHFTTLRQGTPPKDKEALFAAILAEATNLGEVKMAEATPGMTYERIASVIDNCFRESTFTDSLAQLVNAQHNQELAALWGDGTTSSSDGQRFPVGGRRESTARSSGHKNAGPQVTLYSHLSCRYAPYHIKPITTQEREATYVLDGLMYHESDIQIKEHYTDTNGYTEQVFAMCHLQGFRFAPRLRDLASKKLYITGNCADYPALSSVLGGSVQEKVIRQNWPEVLRMVASVRKGSVTASLLLSRLAAYPKRNNVAWALHEIGQIERALFTLNWLEDPALRQRVTVGLNKGEQKHNLSRAIYFYRRGMMQERNFEQMTHRANGLNLVAAAIVLWNTVYLQKAIQRLQERNAPIPPEYLPHLSPMLWDHILLTGEYKWMPG</sequence>
<evidence type="ECO:0000313" key="9">
    <source>
        <dbReference type="Proteomes" id="UP000520814"/>
    </source>
</evidence>
<keyword evidence="9" id="KW-1185">Reference proteome</keyword>
<proteinExistence type="inferred from homology"/>
<dbReference type="GO" id="GO:0003677">
    <property type="term" value="F:DNA binding"/>
    <property type="evidence" value="ECO:0007669"/>
    <property type="project" value="UniProtKB-KW"/>
</dbReference>
<name>A0A7W9SXE6_ARMRO</name>
<dbReference type="Pfam" id="PF13700">
    <property type="entry name" value="DUF4158"/>
    <property type="match status" value="1"/>
</dbReference>
<feature type="domain" description="Tn3 transposase DDE" evidence="6">
    <location>
        <begin position="616"/>
        <end position="1002"/>
    </location>
</feature>
<dbReference type="NCBIfam" id="NF033527">
    <property type="entry name" value="transpos_Tn3"/>
    <property type="match status" value="1"/>
</dbReference>
<evidence type="ECO:0000256" key="3">
    <source>
        <dbReference type="ARBA" id="ARBA00023125"/>
    </source>
</evidence>
<keyword evidence="4" id="KW-0233">DNA recombination</keyword>
<dbReference type="GO" id="GO:0004803">
    <property type="term" value="F:transposase activity"/>
    <property type="evidence" value="ECO:0007669"/>
    <property type="project" value="InterPro"/>
</dbReference>
<dbReference type="AlphaFoldDB" id="A0A7W9SXE6"/>
<dbReference type="GO" id="GO:0006313">
    <property type="term" value="P:DNA transposition"/>
    <property type="evidence" value="ECO:0007669"/>
    <property type="project" value="InterPro"/>
</dbReference>
<evidence type="ECO:0000313" key="8">
    <source>
        <dbReference type="EMBL" id="MBB6054130.1"/>
    </source>
</evidence>
<evidence type="ECO:0000256" key="2">
    <source>
        <dbReference type="ARBA" id="ARBA00022578"/>
    </source>
</evidence>
<feature type="domain" description="DUF4158" evidence="7">
    <location>
        <begin position="7"/>
        <end position="185"/>
    </location>
</feature>
<organism evidence="8 9">
    <name type="scientific">Armatimonas rosea</name>
    <dbReference type="NCBI Taxonomy" id="685828"/>
    <lineage>
        <taxon>Bacteria</taxon>
        <taxon>Bacillati</taxon>
        <taxon>Armatimonadota</taxon>
        <taxon>Armatimonadia</taxon>
        <taxon>Armatimonadales</taxon>
        <taxon>Armatimonadaceae</taxon>
        <taxon>Armatimonas</taxon>
    </lineage>
</organism>
<protein>
    <submittedName>
        <fullName evidence="8">TnpA family transposase</fullName>
    </submittedName>
</protein>
<gene>
    <name evidence="8" type="ORF">HNQ39_005979</name>
</gene>
<evidence type="ECO:0000256" key="5">
    <source>
        <dbReference type="SAM" id="MobiDB-lite"/>
    </source>
</evidence>
<dbReference type="InterPro" id="IPR025296">
    <property type="entry name" value="DUF4158"/>
</dbReference>
<evidence type="ECO:0000259" key="7">
    <source>
        <dbReference type="Pfam" id="PF13700"/>
    </source>
</evidence>
<dbReference type="InterPro" id="IPR002513">
    <property type="entry name" value="Tn3_Tnp_DDE_dom"/>
</dbReference>